<evidence type="ECO:0000256" key="2">
    <source>
        <dbReference type="SAM" id="SignalP"/>
    </source>
</evidence>
<dbReference type="EMBL" id="JBHLXD010000010">
    <property type="protein sequence ID" value="MFC0208295.1"/>
    <property type="molecule type" value="Genomic_DNA"/>
</dbReference>
<name>A0ABV6D6N1_9HYPH</name>
<comment type="caution">
    <text evidence="3">The sequence shown here is derived from an EMBL/GenBank/DDBJ whole genome shotgun (WGS) entry which is preliminary data.</text>
</comment>
<keyword evidence="1" id="KW-0175">Coiled coil</keyword>
<proteinExistence type="predicted"/>
<reference evidence="3 4" key="1">
    <citation type="submission" date="2024-09" db="EMBL/GenBank/DDBJ databases">
        <authorList>
            <person name="Sun Q."/>
            <person name="Mori K."/>
        </authorList>
    </citation>
    <scope>NUCLEOTIDE SEQUENCE [LARGE SCALE GENOMIC DNA]</scope>
    <source>
        <strain evidence="3 4">CCM 8543</strain>
    </source>
</reference>
<keyword evidence="2" id="KW-0732">Signal</keyword>
<evidence type="ECO:0000313" key="3">
    <source>
        <dbReference type="EMBL" id="MFC0208295.1"/>
    </source>
</evidence>
<organism evidence="3 4">
    <name type="scientific">Chelativorans intermedius</name>
    <dbReference type="NCBI Taxonomy" id="515947"/>
    <lineage>
        <taxon>Bacteria</taxon>
        <taxon>Pseudomonadati</taxon>
        <taxon>Pseudomonadota</taxon>
        <taxon>Alphaproteobacteria</taxon>
        <taxon>Hyphomicrobiales</taxon>
        <taxon>Phyllobacteriaceae</taxon>
        <taxon>Chelativorans</taxon>
    </lineage>
</organism>
<feature type="signal peptide" evidence="2">
    <location>
        <begin position="1"/>
        <end position="22"/>
    </location>
</feature>
<gene>
    <name evidence="3" type="ORF">ACFFJ2_07780</name>
</gene>
<keyword evidence="4" id="KW-1185">Reference proteome</keyword>
<feature type="chain" id="PRO_5045376288" evidence="2">
    <location>
        <begin position="23"/>
        <end position="146"/>
    </location>
</feature>
<evidence type="ECO:0000313" key="4">
    <source>
        <dbReference type="Proteomes" id="UP001589755"/>
    </source>
</evidence>
<dbReference type="Proteomes" id="UP001589755">
    <property type="component" value="Unassembled WGS sequence"/>
</dbReference>
<accession>A0ABV6D6N1</accession>
<protein>
    <submittedName>
        <fullName evidence="3">Uncharacterized protein</fullName>
    </submittedName>
</protein>
<sequence>MRIPRAAAILALVAMLPTPLHAEETGRFHLEKTDSGYMRMDTRTGAISLCRERSGDLVCSVAADERAAYEAEIETLRERLAALEARVEALEERAGGQASQLPSEEEFEQTLGLMERFFRRFMDIVKGLEQDFNQPEGGETGTPERT</sequence>
<evidence type="ECO:0000256" key="1">
    <source>
        <dbReference type="SAM" id="Coils"/>
    </source>
</evidence>
<dbReference type="RefSeq" id="WP_261519880.1">
    <property type="nucleotide sequence ID" value="NZ_JAODNW010000007.1"/>
</dbReference>
<feature type="coiled-coil region" evidence="1">
    <location>
        <begin position="59"/>
        <end position="100"/>
    </location>
</feature>